<dbReference type="RefSeq" id="WP_027295893.1">
    <property type="nucleotide sequence ID" value="NZ_CABMJZ010000018.1"/>
</dbReference>
<dbReference type="Pfam" id="PF01547">
    <property type="entry name" value="SBP_bac_1"/>
    <property type="match status" value="1"/>
</dbReference>
<dbReference type="SUPFAM" id="SSF53850">
    <property type="entry name" value="Periplasmic binding protein-like II"/>
    <property type="match status" value="1"/>
</dbReference>
<evidence type="ECO:0000256" key="7">
    <source>
        <dbReference type="SAM" id="SignalP"/>
    </source>
</evidence>
<dbReference type="Proteomes" id="UP000306509">
    <property type="component" value="Unassembled WGS sequence"/>
</dbReference>
<evidence type="ECO:0000256" key="1">
    <source>
        <dbReference type="ARBA" id="ARBA00022475"/>
    </source>
</evidence>
<dbReference type="InterPro" id="IPR050490">
    <property type="entry name" value="Bact_solute-bd_prot1"/>
</dbReference>
<feature type="signal peptide" evidence="7">
    <location>
        <begin position="1"/>
        <end position="21"/>
    </location>
</feature>
<keyword evidence="1" id="KW-1003">Cell membrane</keyword>
<reference evidence="8 9" key="1">
    <citation type="journal article" date="2019" name="Anaerobe">
        <title>Detection of Robinsoniella peoriensis in multiple bone samples of a trauma patient.</title>
        <authorList>
            <person name="Schrottner P."/>
            <person name="Hartwich K."/>
            <person name="Bunk B."/>
            <person name="Schober I."/>
            <person name="Helbig S."/>
            <person name="Rudolph W.W."/>
            <person name="Gunzer F."/>
        </authorList>
    </citation>
    <scope>NUCLEOTIDE SEQUENCE [LARGE SCALE GENOMIC DNA]</scope>
    <source>
        <strain evidence="8 9">DSM 106044</strain>
    </source>
</reference>
<dbReference type="OrthoDB" id="42940at2"/>
<name>A0A4U8QBG1_9FIRM</name>
<feature type="chain" id="PRO_5039391026" evidence="7">
    <location>
        <begin position="22"/>
        <end position="456"/>
    </location>
</feature>
<accession>A0A4U8QBG1</accession>
<keyword evidence="3" id="KW-0472">Membrane</keyword>
<sequence length="456" mass="49495" precursor="true">MKYRKILCGLLSAALIGTMLGGCGKGETEKVQETAKETLAAETVEQGQTEKGTETEANTETGQSADTEKSAGADISGKLIIWEHSTDFENALDQLIEGFNEKYPDVEVEYEVKPSDQYYSLLATSIQAGEAPDIFWTNGTATAQMAEYVSQGAIMDITDAVDMGDLEESSYGLATIGGKRYSVPWMTFDTRTCYYNKDIFNELGLEVPKTFSEYEKLLAALDEGGKIPISLSGMTSWPLLFFVEPMGSALEPEYTRGLADYSSKANDERFGNILNKMLEWADKGYFGDGWLGVDDDGSSLAFTTGEAAMFVGGSWSTTSFQENNPDLNLGAFQIPSEEGTSGMVGTFANGFSAYSGTENKEAAMAFLNYCATLEAQTNWVQTLGSVSGSPKIESSNEVAKEISDCDETFTSWQSNLSKYNKEGASATSVWEEDSVKVASKAMTVQELLDNLGEVMQ</sequence>
<feature type="region of interest" description="Disordered" evidence="6">
    <location>
        <begin position="41"/>
        <end position="71"/>
    </location>
</feature>
<keyword evidence="5" id="KW-0449">Lipoprotein</keyword>
<dbReference type="STRING" id="180332.GCA_000797495_04695"/>
<proteinExistence type="predicted"/>
<dbReference type="PANTHER" id="PTHR43649:SF33">
    <property type="entry name" value="POLYGALACTURONAN_RHAMNOGALACTURONAN-BINDING PROTEIN YTCQ"/>
    <property type="match status" value="1"/>
</dbReference>
<dbReference type="InterPro" id="IPR006059">
    <property type="entry name" value="SBP"/>
</dbReference>
<evidence type="ECO:0000256" key="2">
    <source>
        <dbReference type="ARBA" id="ARBA00022729"/>
    </source>
</evidence>
<dbReference type="EMBL" id="QGQD01000036">
    <property type="protein sequence ID" value="TLD01613.1"/>
    <property type="molecule type" value="Genomic_DNA"/>
</dbReference>
<dbReference type="PANTHER" id="PTHR43649">
    <property type="entry name" value="ARABINOSE-BINDING PROTEIN-RELATED"/>
    <property type="match status" value="1"/>
</dbReference>
<keyword evidence="4" id="KW-0564">Palmitate</keyword>
<comment type="caution">
    <text evidence="8">The sequence shown here is derived from an EMBL/GenBank/DDBJ whole genome shotgun (WGS) entry which is preliminary data.</text>
</comment>
<evidence type="ECO:0000313" key="8">
    <source>
        <dbReference type="EMBL" id="TLD01613.1"/>
    </source>
</evidence>
<evidence type="ECO:0000256" key="4">
    <source>
        <dbReference type="ARBA" id="ARBA00023139"/>
    </source>
</evidence>
<gene>
    <name evidence="8" type="primary">msmE_8</name>
    <name evidence="8" type="ORF">DSM106044_01594</name>
</gene>
<organism evidence="8 9">
    <name type="scientific">Robinsoniella peoriensis</name>
    <dbReference type="NCBI Taxonomy" id="180332"/>
    <lineage>
        <taxon>Bacteria</taxon>
        <taxon>Bacillati</taxon>
        <taxon>Bacillota</taxon>
        <taxon>Clostridia</taxon>
        <taxon>Lachnospirales</taxon>
        <taxon>Lachnospiraceae</taxon>
        <taxon>Robinsoniella</taxon>
    </lineage>
</organism>
<evidence type="ECO:0000256" key="6">
    <source>
        <dbReference type="SAM" id="MobiDB-lite"/>
    </source>
</evidence>
<evidence type="ECO:0000256" key="3">
    <source>
        <dbReference type="ARBA" id="ARBA00023136"/>
    </source>
</evidence>
<protein>
    <submittedName>
        <fullName evidence="8">Multiple sugar-binding protein</fullName>
    </submittedName>
</protein>
<keyword evidence="2 7" id="KW-0732">Signal</keyword>
<dbReference type="Gene3D" id="3.40.190.10">
    <property type="entry name" value="Periplasmic binding protein-like II"/>
    <property type="match status" value="2"/>
</dbReference>
<keyword evidence="9" id="KW-1185">Reference proteome</keyword>
<evidence type="ECO:0000313" key="9">
    <source>
        <dbReference type="Proteomes" id="UP000306509"/>
    </source>
</evidence>
<dbReference type="AlphaFoldDB" id="A0A4U8QBG1"/>
<dbReference type="PROSITE" id="PS51257">
    <property type="entry name" value="PROKAR_LIPOPROTEIN"/>
    <property type="match status" value="1"/>
</dbReference>
<evidence type="ECO:0000256" key="5">
    <source>
        <dbReference type="ARBA" id="ARBA00023288"/>
    </source>
</evidence>